<sequence length="52" mass="5625">MGDFGTHQGKAKFDTLLKCYELLEAALADIVDGKKAHLDKLIADIMGAEGDF</sequence>
<name>A0AAN1BLA6_RHIET</name>
<reference evidence="1 2" key="1">
    <citation type="submission" date="2017-04" db="EMBL/GenBank/DDBJ databases">
        <title>Complete genome sequences of Rhizobium genomic linages associated to common bean (phaseolus vulgaris).</title>
        <authorList>
            <person name="Santamaria R.I."/>
            <person name="Bustos P."/>
            <person name="Perez-Carrascal O."/>
            <person name="Martinez-Flores I."/>
            <person name="Juarez S."/>
            <person name="Lozano L."/>
            <person name="Miranda F."/>
            <person name="Vinuesa P."/>
            <person name="Martinez-Romero E."/>
            <person name="Cevallos M.A."/>
            <person name="Romero D."/>
            <person name="Davila G."/>
            <person name="Gonzalez V."/>
        </authorList>
    </citation>
    <scope>NUCLEOTIDE SEQUENCE [LARGE SCALE GENOMIC DNA]</scope>
    <source>
        <strain evidence="1 2">NXC12</strain>
        <plasmid evidence="2">pretnxc12d</plasmid>
    </source>
</reference>
<gene>
    <name evidence="1" type="ORF">NXC12_PD00019</name>
</gene>
<protein>
    <submittedName>
        <fullName evidence="1">Uncharacterized protein</fullName>
    </submittedName>
</protein>
<dbReference type="RefSeq" id="WP_157700427.1">
    <property type="nucleotide sequence ID" value="NZ_CP020910.1"/>
</dbReference>
<dbReference type="Proteomes" id="UP000194159">
    <property type="component" value="Plasmid pRetNXC12d"/>
</dbReference>
<proteinExistence type="predicted"/>
<accession>A0AAN1BLA6</accession>
<dbReference type="AlphaFoldDB" id="A0AAN1BLA6"/>
<keyword evidence="1" id="KW-0614">Plasmid</keyword>
<evidence type="ECO:0000313" key="1">
    <source>
        <dbReference type="EMBL" id="ARQ13132.1"/>
    </source>
</evidence>
<organism evidence="1 2">
    <name type="scientific">Rhizobium etli</name>
    <dbReference type="NCBI Taxonomy" id="29449"/>
    <lineage>
        <taxon>Bacteria</taxon>
        <taxon>Pseudomonadati</taxon>
        <taxon>Pseudomonadota</taxon>
        <taxon>Alphaproteobacteria</taxon>
        <taxon>Hyphomicrobiales</taxon>
        <taxon>Rhizobiaceae</taxon>
        <taxon>Rhizobium/Agrobacterium group</taxon>
        <taxon>Rhizobium</taxon>
    </lineage>
</organism>
<geneLocation type="plasmid" evidence="2">
    <name>pretnxc12d</name>
</geneLocation>
<dbReference type="EMBL" id="CP020910">
    <property type="protein sequence ID" value="ARQ13132.1"/>
    <property type="molecule type" value="Genomic_DNA"/>
</dbReference>
<evidence type="ECO:0000313" key="2">
    <source>
        <dbReference type="Proteomes" id="UP000194159"/>
    </source>
</evidence>